<evidence type="ECO:0000313" key="2">
    <source>
        <dbReference type="EMBL" id="RLN36118.1"/>
    </source>
</evidence>
<dbReference type="AlphaFoldDB" id="A0A3L6TF14"/>
<dbReference type="EMBL" id="PQIB02000002">
    <property type="protein sequence ID" value="RLN36118.1"/>
    <property type="molecule type" value="Genomic_DNA"/>
</dbReference>
<dbReference type="Proteomes" id="UP000275267">
    <property type="component" value="Unassembled WGS sequence"/>
</dbReference>
<evidence type="ECO:0000256" key="1">
    <source>
        <dbReference type="SAM" id="Phobius"/>
    </source>
</evidence>
<evidence type="ECO:0000313" key="3">
    <source>
        <dbReference type="Proteomes" id="UP000275267"/>
    </source>
</evidence>
<gene>
    <name evidence="2" type="ORF">C2845_PM03G20740</name>
</gene>
<protein>
    <submittedName>
        <fullName evidence="2">Uncharacterized protein</fullName>
    </submittedName>
</protein>
<proteinExistence type="predicted"/>
<keyword evidence="1" id="KW-1133">Transmembrane helix</keyword>
<accession>A0A3L6TF14</accession>
<feature type="transmembrane region" description="Helical" evidence="1">
    <location>
        <begin position="162"/>
        <end position="184"/>
    </location>
</feature>
<keyword evidence="1" id="KW-0472">Membrane</keyword>
<dbReference type="OrthoDB" id="10517056at2759"/>
<sequence>MGNLCSGGNGGSKDQEHDIAMSMSLAKAASTGARDGVVDAFRVPGQVQQSAHQGALIGGLPPVAIAQEAAAAGAERALDDMMKKLNFARRFGSNLKQVKIAAGYGAKVGLEEVEQMVTRSDIEVHGVKMINLDVAAAAAATGARVACFISAQKLLTPNSSKYTALLGPMFGGSFPTSVAVYNLLTNSTDVVKLCGFGGVTLAVFVISSGLAAGMLGTTPGSACYTRFATLAAVTIVLSLFTLALCTIFSSVPYKAACGAICGLLIMILVIIWLVSGW</sequence>
<name>A0A3L6TF14_PANMI</name>
<feature type="transmembrane region" description="Helical" evidence="1">
    <location>
        <begin position="227"/>
        <end position="248"/>
    </location>
</feature>
<feature type="transmembrane region" description="Helical" evidence="1">
    <location>
        <begin position="255"/>
        <end position="274"/>
    </location>
</feature>
<feature type="transmembrane region" description="Helical" evidence="1">
    <location>
        <begin position="196"/>
        <end position="215"/>
    </location>
</feature>
<reference evidence="3" key="1">
    <citation type="journal article" date="2019" name="Nat. Commun.">
        <title>The genome of broomcorn millet.</title>
        <authorList>
            <person name="Zou C."/>
            <person name="Miki D."/>
            <person name="Li D."/>
            <person name="Tang Q."/>
            <person name="Xiao L."/>
            <person name="Rajput S."/>
            <person name="Deng P."/>
            <person name="Jia W."/>
            <person name="Huang R."/>
            <person name="Zhang M."/>
            <person name="Sun Y."/>
            <person name="Hu J."/>
            <person name="Fu X."/>
            <person name="Schnable P.S."/>
            <person name="Li F."/>
            <person name="Zhang H."/>
            <person name="Feng B."/>
            <person name="Zhu X."/>
            <person name="Liu R."/>
            <person name="Schnable J.C."/>
            <person name="Zhu J.-K."/>
            <person name="Zhang H."/>
        </authorList>
    </citation>
    <scope>NUCLEOTIDE SEQUENCE [LARGE SCALE GENOMIC DNA]</scope>
</reference>
<comment type="caution">
    <text evidence="2">The sequence shown here is derived from an EMBL/GenBank/DDBJ whole genome shotgun (WGS) entry which is preliminary data.</text>
</comment>
<keyword evidence="1" id="KW-0812">Transmembrane</keyword>
<keyword evidence="3" id="KW-1185">Reference proteome</keyword>
<organism evidence="2 3">
    <name type="scientific">Panicum miliaceum</name>
    <name type="common">Proso millet</name>
    <name type="synonym">Broomcorn millet</name>
    <dbReference type="NCBI Taxonomy" id="4540"/>
    <lineage>
        <taxon>Eukaryota</taxon>
        <taxon>Viridiplantae</taxon>
        <taxon>Streptophyta</taxon>
        <taxon>Embryophyta</taxon>
        <taxon>Tracheophyta</taxon>
        <taxon>Spermatophyta</taxon>
        <taxon>Magnoliopsida</taxon>
        <taxon>Liliopsida</taxon>
        <taxon>Poales</taxon>
        <taxon>Poaceae</taxon>
        <taxon>PACMAD clade</taxon>
        <taxon>Panicoideae</taxon>
        <taxon>Panicodae</taxon>
        <taxon>Paniceae</taxon>
        <taxon>Panicinae</taxon>
        <taxon>Panicum</taxon>
        <taxon>Panicum sect. Panicum</taxon>
    </lineage>
</organism>